<feature type="region of interest" description="Disordered" evidence="1">
    <location>
        <begin position="321"/>
        <end position="350"/>
    </location>
</feature>
<feature type="domain" description="NPHP4 Ig-like" evidence="6">
    <location>
        <begin position="756"/>
        <end position="851"/>
    </location>
</feature>
<dbReference type="GO" id="GO:0035869">
    <property type="term" value="C:ciliary transition zone"/>
    <property type="evidence" value="ECO:0007669"/>
    <property type="project" value="TreeGrafter"/>
</dbReference>
<dbReference type="Pfam" id="PF26186">
    <property type="entry name" value="NPHP4_C2_3rd"/>
    <property type="match status" value="1"/>
</dbReference>
<reference evidence="7" key="1">
    <citation type="journal article" date="2013" name="Genetics">
        <title>The draft genome and transcriptome of Panagrellus redivivus are shaped by the harsh demands of a free-living lifestyle.</title>
        <authorList>
            <person name="Srinivasan J."/>
            <person name="Dillman A.R."/>
            <person name="Macchietto M.G."/>
            <person name="Heikkinen L."/>
            <person name="Lakso M."/>
            <person name="Fracchia K.M."/>
            <person name="Antoshechkin I."/>
            <person name="Mortazavi A."/>
            <person name="Wong G."/>
            <person name="Sternberg P.W."/>
        </authorList>
    </citation>
    <scope>NUCLEOTIDE SEQUENCE [LARGE SCALE GENOMIC DNA]</scope>
    <source>
        <strain evidence="7">MT8872</strain>
    </source>
</reference>
<evidence type="ECO:0000313" key="7">
    <source>
        <dbReference type="Proteomes" id="UP000492821"/>
    </source>
</evidence>
<reference evidence="8" key="2">
    <citation type="submission" date="2020-10" db="UniProtKB">
        <authorList>
            <consortium name="WormBaseParasite"/>
        </authorList>
    </citation>
    <scope>IDENTIFICATION</scope>
</reference>
<protein>
    <submittedName>
        <fullName evidence="8">CHAT domain-containing protein</fullName>
    </submittedName>
</protein>
<accession>A0A7E4VXZ5</accession>
<dbReference type="InterPro" id="IPR058685">
    <property type="entry name" value="Ig_NPHP4_4th"/>
</dbReference>
<dbReference type="PANTHER" id="PTHR31043:SF3">
    <property type="entry name" value="NEPHROCYSTIN-4"/>
    <property type="match status" value="1"/>
</dbReference>
<dbReference type="InterPro" id="IPR029775">
    <property type="entry name" value="NPHP4"/>
</dbReference>
<proteinExistence type="predicted"/>
<dbReference type="GO" id="GO:0097730">
    <property type="term" value="C:non-motile cilium"/>
    <property type="evidence" value="ECO:0007669"/>
    <property type="project" value="InterPro"/>
</dbReference>
<dbReference type="PANTHER" id="PTHR31043">
    <property type="entry name" value="NEPHROCYSTIN-4"/>
    <property type="match status" value="1"/>
</dbReference>
<dbReference type="Pfam" id="PF26190">
    <property type="entry name" value="Ig_NPHP4_1st"/>
    <property type="match status" value="1"/>
</dbReference>
<dbReference type="GO" id="GO:0097546">
    <property type="term" value="C:ciliary base"/>
    <property type="evidence" value="ECO:0007669"/>
    <property type="project" value="TreeGrafter"/>
</dbReference>
<dbReference type="Proteomes" id="UP000492821">
    <property type="component" value="Unassembled WGS sequence"/>
</dbReference>
<dbReference type="Pfam" id="PF26187">
    <property type="entry name" value="Ig_NPHP4_4th"/>
    <property type="match status" value="1"/>
</dbReference>
<dbReference type="GO" id="GO:0090090">
    <property type="term" value="P:negative regulation of canonical Wnt signaling pathway"/>
    <property type="evidence" value="ECO:0007669"/>
    <property type="project" value="InterPro"/>
</dbReference>
<dbReference type="InterPro" id="IPR058686">
    <property type="entry name" value="Ig_NPHP4_3rd"/>
</dbReference>
<dbReference type="InterPro" id="IPR058765">
    <property type="entry name" value="NPHP4_C2-like"/>
</dbReference>
<feature type="domain" description="NPHP4 Ig-like" evidence="2">
    <location>
        <begin position="989"/>
        <end position="1071"/>
    </location>
</feature>
<keyword evidence="7" id="KW-1185">Reference proteome</keyword>
<evidence type="ECO:0000259" key="3">
    <source>
        <dbReference type="Pfam" id="PF26186"/>
    </source>
</evidence>
<evidence type="ECO:0000259" key="6">
    <source>
        <dbReference type="Pfam" id="PF26190"/>
    </source>
</evidence>
<dbReference type="GO" id="GO:1904491">
    <property type="term" value="P:protein localization to ciliary transition zone"/>
    <property type="evidence" value="ECO:0007669"/>
    <property type="project" value="TreeGrafter"/>
</dbReference>
<evidence type="ECO:0000259" key="4">
    <source>
        <dbReference type="Pfam" id="PF26187"/>
    </source>
</evidence>
<name>A0A7E4VXZ5_PANRE</name>
<organism evidence="7 8">
    <name type="scientific">Panagrellus redivivus</name>
    <name type="common">Microworm</name>
    <dbReference type="NCBI Taxonomy" id="6233"/>
    <lineage>
        <taxon>Eukaryota</taxon>
        <taxon>Metazoa</taxon>
        <taxon>Ecdysozoa</taxon>
        <taxon>Nematoda</taxon>
        <taxon>Chromadorea</taxon>
        <taxon>Rhabditida</taxon>
        <taxon>Tylenchina</taxon>
        <taxon>Panagrolaimomorpha</taxon>
        <taxon>Panagrolaimoidea</taxon>
        <taxon>Panagrolaimidae</taxon>
        <taxon>Panagrellus</taxon>
    </lineage>
</organism>
<dbReference type="GO" id="GO:0036064">
    <property type="term" value="C:ciliary basal body"/>
    <property type="evidence" value="ECO:0007669"/>
    <property type="project" value="TreeGrafter"/>
</dbReference>
<feature type="domain" description="NPHP4 C2-like" evidence="3">
    <location>
        <begin position="416"/>
        <end position="601"/>
    </location>
</feature>
<evidence type="ECO:0000259" key="5">
    <source>
        <dbReference type="Pfam" id="PF26189"/>
    </source>
</evidence>
<evidence type="ECO:0000313" key="8">
    <source>
        <dbReference type="WBParaSite" id="Pan_g4393.t1"/>
    </source>
</evidence>
<feature type="compositionally biased region" description="Pro residues" evidence="1">
    <location>
        <begin position="330"/>
        <end position="339"/>
    </location>
</feature>
<evidence type="ECO:0000256" key="1">
    <source>
        <dbReference type="SAM" id="MobiDB-lite"/>
    </source>
</evidence>
<evidence type="ECO:0000259" key="2">
    <source>
        <dbReference type="Pfam" id="PF26015"/>
    </source>
</evidence>
<feature type="domain" description="NPHP4 Ig-like" evidence="5">
    <location>
        <begin position="913"/>
        <end position="977"/>
    </location>
</feature>
<sequence length="1175" mass="132810">MKHPTYQLYTGTPKVLFYIDSIDKCVPPLKKLSATLACLLQTHENLRVALTYIPEFVILAQDEQIPGLRSSLEGLPALAYPEEEPQFSAALDNISVNFGVLPEKIEENFLKLLNEERNYRFNRPGNDKSSGELCVLERRLRIGMHNGYTFIDEPLVVMLSSKDELDSGQHSLRKRSRSLSRMSNFIKSESNTFQAKNGARLTQLVADPGVALVFSIDYVVGIPWTHETIRDSQTIMLCWGAWCPFSDGAFTLSDTVTVPLIGGPRPNPDGILCFKNLLRLREHEEDPFSDGKPRISLSFNFAMIGAGTDSQALLTIPSRLRRPGTTETPQPRPDFPVRPMPSAIEDAPYPKPQKDIEKIVSDEAKIEDLQPARVLSPGSRRVTYDPQTVPPAQDELIFDVQTTHKPVAFPRNVQIRLNKMPFPEIHDRHGNTPNVIDISAVKPVDIDGNSRDPLDVDEIVFQFMAIQNLPNQLFSHNPRGARYFFTLSFYRFPEVTTERLLAHPRTDWKPSHPLPLRRINESNALIDDTGHGFMIKYTVNRHSLTPNNETDFSKYLALSSLVINVWDGDSLLYRGSAEIPLKFLCRHGSEAIQANLQCPIVQNGLPGEEAVTGLLYLRVANVGLKSNATLDVTETSKNDAVVSHRLYRLGESRFTSMKIRAKPLSAIHDNALQRFLTAQRIDIHQRKNELFGSENLAKMQTWSNIQKSVPSGNPITKANLKRFVFEEQLEAYKLLRNESKATKLLKAVFDHITVLHNVQITQGQVYFFECRLNNTFPENITCVIDILDARIQPVVNADEWKYLKAAYGLKTPLERDVFNVSKQDGLQRVTVDMSGMESIFLPFKFNACNSKAIEDGGELVQTKMVFKKEDNGEPLLILDLSIEIRNPAIGSEFRWFAEEWAKVTKVVTVVGYKENIAALRTNDPTVLTQLRYGPGGRQEVLFTCHTLPCPQIKSCLIFLYSDVYCSNIVAVWRINVHSVQKAYIEGLQNQSTRIPLVLKMPSESEQLIQLHSTAETVTFTPEQPFVASPSALSRTALIFTPNFTGKRTILVTATNANSHQLLSAWMFVATVSTPNIVKTYELKMALGEKGIVHKRIALENQYTIPRTYHVQTSKPDLVTLDQAYYNLAPKEIVMMDLKFMPTSSDRPFSTDVLIFVENEDMHQQEEVYEIRLSYI</sequence>
<dbReference type="AlphaFoldDB" id="A0A7E4VXZ5"/>
<dbReference type="InterPro" id="IPR058687">
    <property type="entry name" value="Ig_NPHP4_1st"/>
</dbReference>
<feature type="domain" description="NPHP4 Ig-like" evidence="4">
    <location>
        <begin position="1078"/>
        <end position="1174"/>
    </location>
</feature>
<dbReference type="Pfam" id="PF26015">
    <property type="entry name" value="Ig_NPH4_3rd"/>
    <property type="match status" value="1"/>
</dbReference>
<dbReference type="WBParaSite" id="Pan_g4393.t1">
    <property type="protein sequence ID" value="Pan_g4393.t1"/>
    <property type="gene ID" value="Pan_g4393"/>
</dbReference>
<dbReference type="InterPro" id="IPR058688">
    <property type="entry name" value="Ig_NPHP4_2nd"/>
</dbReference>
<dbReference type="Pfam" id="PF26189">
    <property type="entry name" value="Ig_NPHP4_2nd"/>
    <property type="match status" value="1"/>
</dbReference>